<evidence type="ECO:0000313" key="1">
    <source>
        <dbReference type="EMBL" id="MBU3813991.1"/>
    </source>
</evidence>
<proteinExistence type="predicted"/>
<gene>
    <name evidence="1" type="ORF">H9791_05710</name>
</gene>
<sequence>MKMANSNTADYVENVAFVAAKELFSERELKSGDEPSFAFQSDVTTVSVEKVENVDTRAFDNRVCFVQNLKYWNAEASVLSVNNYCNSYFERIVEMGTDAVPFILEEMEKGPTPLVHALDLIFPGVMVYEGYVSLKEACDKWISILKETAVHS</sequence>
<protein>
    <submittedName>
        <fullName evidence="1">Uncharacterized protein</fullName>
    </submittedName>
</protein>
<reference evidence="1" key="1">
    <citation type="journal article" date="2021" name="PeerJ">
        <title>Extensive microbial diversity within the chicken gut microbiome revealed by metagenomics and culture.</title>
        <authorList>
            <person name="Gilroy R."/>
            <person name="Ravi A."/>
            <person name="Getino M."/>
            <person name="Pursley I."/>
            <person name="Horton D.L."/>
            <person name="Alikhan N.F."/>
            <person name="Baker D."/>
            <person name="Gharbi K."/>
            <person name="Hall N."/>
            <person name="Watson M."/>
            <person name="Adriaenssens E.M."/>
            <person name="Foster-Nyarko E."/>
            <person name="Jarju S."/>
            <person name="Secka A."/>
            <person name="Antonio M."/>
            <person name="Oren A."/>
            <person name="Chaudhuri R.R."/>
            <person name="La Ragione R."/>
            <person name="Hildebrand F."/>
            <person name="Pallen M.J."/>
        </authorList>
    </citation>
    <scope>NUCLEOTIDE SEQUENCE</scope>
    <source>
        <strain evidence="1">B3-3758</strain>
    </source>
</reference>
<reference evidence="1" key="2">
    <citation type="submission" date="2021-04" db="EMBL/GenBank/DDBJ databases">
        <authorList>
            <person name="Gilroy R."/>
        </authorList>
    </citation>
    <scope>NUCLEOTIDE SEQUENCE</scope>
    <source>
        <strain evidence="1">B3-3758</strain>
    </source>
</reference>
<dbReference type="AlphaFoldDB" id="A0A9E2NQ87"/>
<name>A0A9E2NQ87_9BACE</name>
<accession>A0A9E2NQ87</accession>
<dbReference type="EMBL" id="JAHLFO010000074">
    <property type="protein sequence ID" value="MBU3813991.1"/>
    <property type="molecule type" value="Genomic_DNA"/>
</dbReference>
<dbReference type="Proteomes" id="UP000824236">
    <property type="component" value="Unassembled WGS sequence"/>
</dbReference>
<evidence type="ECO:0000313" key="2">
    <source>
        <dbReference type="Proteomes" id="UP000824236"/>
    </source>
</evidence>
<comment type="caution">
    <text evidence="1">The sequence shown here is derived from an EMBL/GenBank/DDBJ whole genome shotgun (WGS) entry which is preliminary data.</text>
</comment>
<organism evidence="1 2">
    <name type="scientific">Candidatus Bacteroides intestinipullorum</name>
    <dbReference type="NCBI Taxonomy" id="2838471"/>
    <lineage>
        <taxon>Bacteria</taxon>
        <taxon>Pseudomonadati</taxon>
        <taxon>Bacteroidota</taxon>
        <taxon>Bacteroidia</taxon>
        <taxon>Bacteroidales</taxon>
        <taxon>Bacteroidaceae</taxon>
        <taxon>Bacteroides</taxon>
    </lineage>
</organism>